<dbReference type="HOGENOM" id="CLU_3208460_0_0_1"/>
<evidence type="ECO:0000313" key="1">
    <source>
        <dbReference type="EnsemblPlants" id="OMERI03G33350.1"/>
    </source>
</evidence>
<keyword evidence="2" id="KW-1185">Reference proteome</keyword>
<name>A0A0E0D7N3_9ORYZ</name>
<dbReference type="Gramene" id="OMERI03G33350.1">
    <property type="protein sequence ID" value="OMERI03G33350.1"/>
    <property type="gene ID" value="OMERI03G33350"/>
</dbReference>
<organism evidence="1">
    <name type="scientific">Oryza meridionalis</name>
    <dbReference type="NCBI Taxonomy" id="40149"/>
    <lineage>
        <taxon>Eukaryota</taxon>
        <taxon>Viridiplantae</taxon>
        <taxon>Streptophyta</taxon>
        <taxon>Embryophyta</taxon>
        <taxon>Tracheophyta</taxon>
        <taxon>Spermatophyta</taxon>
        <taxon>Magnoliopsida</taxon>
        <taxon>Liliopsida</taxon>
        <taxon>Poales</taxon>
        <taxon>Poaceae</taxon>
        <taxon>BOP clade</taxon>
        <taxon>Oryzoideae</taxon>
        <taxon>Oryzeae</taxon>
        <taxon>Oryzinae</taxon>
        <taxon>Oryza</taxon>
    </lineage>
</organism>
<protein>
    <submittedName>
        <fullName evidence="1">Uncharacterized protein</fullName>
    </submittedName>
</protein>
<accession>A0A0E0D7N3</accession>
<sequence>MPGCVVLLVEPGKFYFNGDFGSIGMLEFSPAPTFSSITIIDPLED</sequence>
<dbReference type="EnsemblPlants" id="OMERI03G33350.1">
    <property type="protein sequence ID" value="OMERI03G33350.1"/>
    <property type="gene ID" value="OMERI03G33350"/>
</dbReference>
<dbReference type="AlphaFoldDB" id="A0A0E0D7N3"/>
<reference evidence="1" key="1">
    <citation type="submission" date="2015-04" db="UniProtKB">
        <authorList>
            <consortium name="EnsemblPlants"/>
        </authorList>
    </citation>
    <scope>IDENTIFICATION</scope>
</reference>
<evidence type="ECO:0000313" key="2">
    <source>
        <dbReference type="Proteomes" id="UP000008021"/>
    </source>
</evidence>
<proteinExistence type="predicted"/>
<dbReference type="Proteomes" id="UP000008021">
    <property type="component" value="Chromosome 3"/>
</dbReference>
<reference evidence="1" key="2">
    <citation type="submission" date="2018-05" db="EMBL/GenBank/DDBJ databases">
        <title>OmerRS3 (Oryza meridionalis Reference Sequence Version 3).</title>
        <authorList>
            <person name="Zhang J."/>
            <person name="Kudrna D."/>
            <person name="Lee S."/>
            <person name="Talag J."/>
            <person name="Welchert J."/>
            <person name="Wing R.A."/>
        </authorList>
    </citation>
    <scope>NUCLEOTIDE SEQUENCE [LARGE SCALE GENOMIC DNA]</scope>
    <source>
        <strain evidence="1">cv. OR44</strain>
    </source>
</reference>